<name>A0A2A7MS08_MYCAG</name>
<protein>
    <recommendedName>
        <fullName evidence="6">Replication-relaxation</fullName>
    </recommendedName>
</protein>
<dbReference type="Proteomes" id="UP000220914">
    <property type="component" value="Unassembled WGS sequence"/>
</dbReference>
<dbReference type="OrthoDB" id="4146863at2"/>
<dbReference type="InterPro" id="IPR025855">
    <property type="entry name" value="Replic_Relax"/>
</dbReference>
<accession>A0A2A7MS08</accession>
<dbReference type="Pfam" id="PF13814">
    <property type="entry name" value="Replic_Relax"/>
    <property type="match status" value="1"/>
</dbReference>
<reference evidence="3 4" key="1">
    <citation type="submission" date="2017-10" db="EMBL/GenBank/DDBJ databases">
        <title>The new phylogeny of genus Mycobacterium.</title>
        <authorList>
            <person name="Tortoli E."/>
            <person name="Trovato A."/>
            <person name="Cirillo D.M."/>
        </authorList>
    </citation>
    <scope>NUCLEOTIDE SEQUENCE [LARGE SCALE GENOMIC DNA]</scope>
    <source>
        <strain evidence="3 4">CCUG37673</strain>
    </source>
</reference>
<gene>
    <name evidence="3" type="ORF">CQY20_24870</name>
    <name evidence="2" type="ORF">MAGR_22420</name>
</gene>
<evidence type="ECO:0000256" key="1">
    <source>
        <dbReference type="SAM" id="MobiDB-lite"/>
    </source>
</evidence>
<reference evidence="2" key="3">
    <citation type="submission" date="2020-02" db="EMBL/GenBank/DDBJ databases">
        <authorList>
            <person name="Matsumoto Y."/>
            <person name="Motooka D."/>
            <person name="Nakamura S."/>
        </authorList>
    </citation>
    <scope>NUCLEOTIDE SEQUENCE</scope>
    <source>
        <strain evidence="2">JCM 6377</strain>
    </source>
</reference>
<evidence type="ECO:0000313" key="3">
    <source>
        <dbReference type="EMBL" id="PEG34592.1"/>
    </source>
</evidence>
<keyword evidence="4" id="KW-1185">Reference proteome</keyword>
<organism evidence="3 4">
    <name type="scientific">Mycolicibacterium agri</name>
    <name type="common">Mycobacterium agri</name>
    <dbReference type="NCBI Taxonomy" id="36811"/>
    <lineage>
        <taxon>Bacteria</taxon>
        <taxon>Bacillati</taxon>
        <taxon>Actinomycetota</taxon>
        <taxon>Actinomycetes</taxon>
        <taxon>Mycobacteriales</taxon>
        <taxon>Mycobacteriaceae</taxon>
        <taxon>Mycolicibacterium</taxon>
    </lineage>
</organism>
<sequence>MNNAANQQNPRVAGYPLANPLASNPAIASLLAQDENRPPGSGNSGAPRGTTTPARRPSDRRMSATGIDTIAGQLTDRDRAILRSTYDHRFLTVRQIRTLHFADLAPTSAHRKAKRVLARLRALRVLGALTQRVGGAHAGSDGLIHYVDAAGDRILRNRSGRQARRTYEPSARFVAHRLAVADAHITLIDADRNGLIDLTDSTVEPATWRSYTGIGAARRTLKPDLYAETATEGDMVHAWFIEIDLGTEHIPTLLTKCREYEAYRQTGLEQERHGAFPIVVWSLTHKDPATAERRRDALTAAIAADPRLTTALFRIVAPEGVLPLIQAGGAR</sequence>
<dbReference type="EMBL" id="BLKS01000001">
    <property type="protein sequence ID" value="GFG50801.1"/>
    <property type="molecule type" value="Genomic_DNA"/>
</dbReference>
<reference evidence="2 5" key="2">
    <citation type="journal article" date="2019" name="Emerg. Microbes Infect.">
        <title>Comprehensive subspecies identification of 175 nontuberculous mycobacteria species based on 7547 genomic profiles.</title>
        <authorList>
            <person name="Matsumoto Y."/>
            <person name="Kinjo T."/>
            <person name="Motooka D."/>
            <person name="Nabeya D."/>
            <person name="Jung N."/>
            <person name="Uechi K."/>
            <person name="Horii T."/>
            <person name="Iida T."/>
            <person name="Fujita J."/>
            <person name="Nakamura S."/>
        </authorList>
    </citation>
    <scope>NUCLEOTIDE SEQUENCE [LARGE SCALE GENOMIC DNA]</scope>
    <source>
        <strain evidence="2 5">JCM 6377</strain>
    </source>
</reference>
<evidence type="ECO:0000313" key="2">
    <source>
        <dbReference type="EMBL" id="GFG50801.1"/>
    </source>
</evidence>
<evidence type="ECO:0000313" key="5">
    <source>
        <dbReference type="Proteomes" id="UP000465302"/>
    </source>
</evidence>
<comment type="caution">
    <text evidence="3">The sequence shown here is derived from an EMBL/GenBank/DDBJ whole genome shotgun (WGS) entry which is preliminary data.</text>
</comment>
<evidence type="ECO:0008006" key="6">
    <source>
        <dbReference type="Google" id="ProtNLM"/>
    </source>
</evidence>
<dbReference type="Proteomes" id="UP000465302">
    <property type="component" value="Unassembled WGS sequence"/>
</dbReference>
<dbReference type="AlphaFoldDB" id="A0A2A7MS08"/>
<feature type="region of interest" description="Disordered" evidence="1">
    <location>
        <begin position="26"/>
        <end position="66"/>
    </location>
</feature>
<proteinExistence type="predicted"/>
<dbReference type="EMBL" id="PDCP01000060">
    <property type="protein sequence ID" value="PEG34592.1"/>
    <property type="molecule type" value="Genomic_DNA"/>
</dbReference>
<evidence type="ECO:0000313" key="4">
    <source>
        <dbReference type="Proteomes" id="UP000220914"/>
    </source>
</evidence>